<dbReference type="Gene3D" id="2.60.40.150">
    <property type="entry name" value="C2 domain"/>
    <property type="match status" value="1"/>
</dbReference>
<dbReference type="SUPFAM" id="SSF49562">
    <property type="entry name" value="C2 domain (Calcium/lipid-binding domain, CaLB)"/>
    <property type="match status" value="1"/>
</dbReference>
<name>A0A9W6BM14_9CHLO</name>
<evidence type="ECO:0000313" key="4">
    <source>
        <dbReference type="EMBL" id="GLC54022.1"/>
    </source>
</evidence>
<keyword evidence="2" id="KW-1133">Transmembrane helix</keyword>
<dbReference type="Gene3D" id="3.40.50.1820">
    <property type="entry name" value="alpha/beta hydrolase"/>
    <property type="match status" value="1"/>
</dbReference>
<evidence type="ECO:0000259" key="3">
    <source>
        <dbReference type="PROSITE" id="PS50004"/>
    </source>
</evidence>
<evidence type="ECO:0000256" key="1">
    <source>
        <dbReference type="SAM" id="MobiDB-lite"/>
    </source>
</evidence>
<reference evidence="4 5" key="1">
    <citation type="journal article" date="2023" name="Commun. Biol.">
        <title>Reorganization of the ancestral sex-determining regions during the evolution of trioecy in Pleodorina starrii.</title>
        <authorList>
            <person name="Takahashi K."/>
            <person name="Suzuki S."/>
            <person name="Kawai-Toyooka H."/>
            <person name="Yamamoto K."/>
            <person name="Hamaji T."/>
            <person name="Ootsuki R."/>
            <person name="Yamaguchi H."/>
            <person name="Kawachi M."/>
            <person name="Higashiyama T."/>
            <person name="Nozaki H."/>
        </authorList>
    </citation>
    <scope>NUCLEOTIDE SEQUENCE [LARGE SCALE GENOMIC DNA]</scope>
    <source>
        <strain evidence="4 5">NIES-4479</strain>
    </source>
</reference>
<dbReference type="PANTHER" id="PTHR47759:SF2">
    <property type="entry name" value="TRIGLYCERIDE LIPASE"/>
    <property type="match status" value="1"/>
</dbReference>
<dbReference type="Pfam" id="PF01764">
    <property type="entry name" value="Lipase_3"/>
    <property type="match status" value="1"/>
</dbReference>
<evidence type="ECO:0000313" key="5">
    <source>
        <dbReference type="Proteomes" id="UP001165080"/>
    </source>
</evidence>
<dbReference type="InterPro" id="IPR000008">
    <property type="entry name" value="C2_dom"/>
</dbReference>
<dbReference type="InterPro" id="IPR002921">
    <property type="entry name" value="Fungal_lipase-type"/>
</dbReference>
<dbReference type="Pfam" id="PF00168">
    <property type="entry name" value="C2"/>
    <property type="match status" value="1"/>
</dbReference>
<accession>A0A9W6BM14</accession>
<dbReference type="CDD" id="cd00030">
    <property type="entry name" value="C2"/>
    <property type="match status" value="1"/>
</dbReference>
<keyword evidence="2" id="KW-0472">Membrane</keyword>
<keyword evidence="2" id="KW-0812">Transmembrane</keyword>
<proteinExistence type="predicted"/>
<dbReference type="CDD" id="cd00519">
    <property type="entry name" value="Lipase_3"/>
    <property type="match status" value="1"/>
</dbReference>
<dbReference type="InterPro" id="IPR035892">
    <property type="entry name" value="C2_domain_sf"/>
</dbReference>
<dbReference type="PANTHER" id="PTHR47759">
    <property type="entry name" value="OS04G0509100 PROTEIN"/>
    <property type="match status" value="1"/>
</dbReference>
<sequence length="639" mass="72059">MTVVSGWKWKVSSSFAPYWPGSGSLTALGPYIFPAAFGVASLCYVIRLLVRRAFAKAVGYKELHDTKLERMIEFTYNDEFTDLEARLATRANAADHPPLPYNFDRARQLLELADLAYKAPPHKVEHGNWCRTCNIWGLPTITILDPILEKKLFEGFLRVEIHRANNLRPVRGGTANPMAEVFTAACSFRSKVKYGTLDPIWDDGKKHERHWLYIRNGEYDSLVVRVVDHDRGEDLGVAVLGLHGLISKPFKKRDFKLPLRGSACENSTITLSCCFYPNTDEIARMLAAGVTPEEFEAEKKLFCDYQRIKELPRKNWWRWMLNLVDKIKPQKPTPAEETELDLEHVRKLGYEAIAFVNCGLTDTQAWLFRRSELGANELVVSFRGTETDRWMDLVTDIRFKPEVFQTILGGAHETENGSDIKVHRGFYRAYKSVRRLLTTLIMNTTTAEEGSQWDIHVTGHSLGGALATLGAYELALHKKSIQIKNLTLHTFGSPRVGNDKFKESFDHLLAAAWRFTNPWDIVPTIPPQRWFSYSHVGQAVRMPWVSKKKDGSQEAKRLKADNDPDTNWVLAMFSCCGVAHHNLEEYKKTLEARGKTAPPAGRQVQVQVIASSSNSAVGATAGGRQVRGQTAPVAVSKAD</sequence>
<dbReference type="Proteomes" id="UP001165080">
    <property type="component" value="Unassembled WGS sequence"/>
</dbReference>
<gene>
    <name evidence="4" type="primary">PLEST001525</name>
    <name evidence="4" type="ORF">PLESTB_000815400</name>
</gene>
<feature type="region of interest" description="Disordered" evidence="1">
    <location>
        <begin position="617"/>
        <end position="639"/>
    </location>
</feature>
<dbReference type="SUPFAM" id="SSF53474">
    <property type="entry name" value="alpha/beta-Hydrolases"/>
    <property type="match status" value="1"/>
</dbReference>
<protein>
    <recommendedName>
        <fullName evidence="3">C2 domain-containing protein</fullName>
    </recommendedName>
</protein>
<evidence type="ECO:0000256" key="2">
    <source>
        <dbReference type="SAM" id="Phobius"/>
    </source>
</evidence>
<organism evidence="4 5">
    <name type="scientific">Pleodorina starrii</name>
    <dbReference type="NCBI Taxonomy" id="330485"/>
    <lineage>
        <taxon>Eukaryota</taxon>
        <taxon>Viridiplantae</taxon>
        <taxon>Chlorophyta</taxon>
        <taxon>core chlorophytes</taxon>
        <taxon>Chlorophyceae</taxon>
        <taxon>CS clade</taxon>
        <taxon>Chlamydomonadales</taxon>
        <taxon>Volvocaceae</taxon>
        <taxon>Pleodorina</taxon>
    </lineage>
</organism>
<keyword evidence="5" id="KW-1185">Reference proteome</keyword>
<feature type="domain" description="C2" evidence="3">
    <location>
        <begin position="135"/>
        <end position="263"/>
    </location>
</feature>
<feature type="transmembrane region" description="Helical" evidence="2">
    <location>
        <begin position="31"/>
        <end position="50"/>
    </location>
</feature>
<dbReference type="EMBL" id="BRXU01000009">
    <property type="protein sequence ID" value="GLC54022.1"/>
    <property type="molecule type" value="Genomic_DNA"/>
</dbReference>
<dbReference type="AlphaFoldDB" id="A0A9W6BM14"/>
<dbReference type="GO" id="GO:0006629">
    <property type="term" value="P:lipid metabolic process"/>
    <property type="evidence" value="ECO:0007669"/>
    <property type="project" value="InterPro"/>
</dbReference>
<dbReference type="InterPro" id="IPR029058">
    <property type="entry name" value="AB_hydrolase_fold"/>
</dbReference>
<dbReference type="SMART" id="SM00239">
    <property type="entry name" value="C2"/>
    <property type="match status" value="1"/>
</dbReference>
<dbReference type="OrthoDB" id="430884at2759"/>
<dbReference type="PROSITE" id="PS50004">
    <property type="entry name" value="C2"/>
    <property type="match status" value="1"/>
</dbReference>
<comment type="caution">
    <text evidence="4">The sequence shown here is derived from an EMBL/GenBank/DDBJ whole genome shotgun (WGS) entry which is preliminary data.</text>
</comment>